<proteinExistence type="predicted"/>
<dbReference type="EMBL" id="SIHI01000001">
    <property type="protein sequence ID" value="TWT58890.1"/>
    <property type="molecule type" value="Genomic_DNA"/>
</dbReference>
<evidence type="ECO:0000313" key="3">
    <source>
        <dbReference type="EMBL" id="TWT58890.1"/>
    </source>
</evidence>
<dbReference type="Proteomes" id="UP000317243">
    <property type="component" value="Unassembled WGS sequence"/>
</dbReference>
<name>A0A5C5X7H0_9PLAN</name>
<evidence type="ECO:0000256" key="1">
    <source>
        <dbReference type="SAM" id="Coils"/>
    </source>
</evidence>
<reference evidence="3 4" key="1">
    <citation type="submission" date="2019-02" db="EMBL/GenBank/DDBJ databases">
        <title>Deep-cultivation of Planctomycetes and their phenomic and genomic characterization uncovers novel biology.</title>
        <authorList>
            <person name="Wiegand S."/>
            <person name="Jogler M."/>
            <person name="Boedeker C."/>
            <person name="Pinto D."/>
            <person name="Vollmers J."/>
            <person name="Rivas-Marin E."/>
            <person name="Kohn T."/>
            <person name="Peeters S.H."/>
            <person name="Heuer A."/>
            <person name="Rast P."/>
            <person name="Oberbeckmann S."/>
            <person name="Bunk B."/>
            <person name="Jeske O."/>
            <person name="Meyerdierks A."/>
            <person name="Storesund J.E."/>
            <person name="Kallscheuer N."/>
            <person name="Luecker S."/>
            <person name="Lage O.M."/>
            <person name="Pohl T."/>
            <person name="Merkel B.J."/>
            <person name="Hornburger P."/>
            <person name="Mueller R.-W."/>
            <person name="Bruemmer F."/>
            <person name="Labrenz M."/>
            <person name="Spormann A.M."/>
            <person name="Op Den Camp H."/>
            <person name="Overmann J."/>
            <person name="Amann R."/>
            <person name="Jetten M.S.M."/>
            <person name="Mascher T."/>
            <person name="Medema M.H."/>
            <person name="Devos D.P."/>
            <person name="Kaster A.-K."/>
            <person name="Ovreas L."/>
            <person name="Rohde M."/>
            <person name="Galperin M.Y."/>
            <person name="Jogler C."/>
        </authorList>
    </citation>
    <scope>NUCLEOTIDE SEQUENCE [LARGE SCALE GENOMIC DNA]</scope>
    <source>
        <strain evidence="3 4">KOR42</strain>
    </source>
</reference>
<dbReference type="RefSeq" id="WP_146509590.1">
    <property type="nucleotide sequence ID" value="NZ_SIHI01000001.1"/>
</dbReference>
<sequence length="93" mass="10451">MAAPQWVLDLRVRRDEITTELRAIDNNASRSNPGSGPDASGEGAIAFHQYKMGLYEELDRIDERLRKAEETIQAEQNLDGTIGPFEIETQVFS</sequence>
<feature type="coiled-coil region" evidence="1">
    <location>
        <begin position="51"/>
        <end position="78"/>
    </location>
</feature>
<organism evidence="3 4">
    <name type="scientific">Thalassoglobus neptunius</name>
    <dbReference type="NCBI Taxonomy" id="1938619"/>
    <lineage>
        <taxon>Bacteria</taxon>
        <taxon>Pseudomonadati</taxon>
        <taxon>Planctomycetota</taxon>
        <taxon>Planctomycetia</taxon>
        <taxon>Planctomycetales</taxon>
        <taxon>Planctomycetaceae</taxon>
        <taxon>Thalassoglobus</taxon>
    </lineage>
</organism>
<evidence type="ECO:0000256" key="2">
    <source>
        <dbReference type="SAM" id="MobiDB-lite"/>
    </source>
</evidence>
<feature type="region of interest" description="Disordered" evidence="2">
    <location>
        <begin position="23"/>
        <end position="42"/>
    </location>
</feature>
<evidence type="ECO:0000313" key="4">
    <source>
        <dbReference type="Proteomes" id="UP000317243"/>
    </source>
</evidence>
<keyword evidence="1" id="KW-0175">Coiled coil</keyword>
<accession>A0A5C5X7H0</accession>
<protein>
    <submittedName>
        <fullName evidence="3">Uncharacterized protein</fullName>
    </submittedName>
</protein>
<keyword evidence="4" id="KW-1185">Reference proteome</keyword>
<gene>
    <name evidence="3" type="ORF">KOR42_22770</name>
</gene>
<dbReference type="AlphaFoldDB" id="A0A5C5X7H0"/>
<comment type="caution">
    <text evidence="3">The sequence shown here is derived from an EMBL/GenBank/DDBJ whole genome shotgun (WGS) entry which is preliminary data.</text>
</comment>